<protein>
    <recommendedName>
        <fullName evidence="5">Lipoprotein</fullName>
    </recommendedName>
</protein>
<comment type="caution">
    <text evidence="3">The sequence shown here is derived from an EMBL/GenBank/DDBJ whole genome shotgun (WGS) entry which is preliminary data.</text>
</comment>
<reference evidence="3 4" key="1">
    <citation type="submission" date="2018-11" db="EMBL/GenBank/DDBJ databases">
        <title>Genomes From Bacteria Associated with the Canine Oral Cavity: a Test Case for Automated Genome-Based Taxonomic Assignment.</title>
        <authorList>
            <person name="Coil D.A."/>
            <person name="Jospin G."/>
            <person name="Darling A.E."/>
            <person name="Wallis C."/>
            <person name="Davis I.J."/>
            <person name="Harris S."/>
            <person name="Eisen J.A."/>
            <person name="Holcombe L.J."/>
            <person name="O'Flynn C."/>
        </authorList>
    </citation>
    <scope>NUCLEOTIDE SEQUENCE [LARGE SCALE GENOMIC DNA]</scope>
    <source>
        <strain evidence="3 4">OH887_COT-365</strain>
    </source>
</reference>
<keyword evidence="2" id="KW-0732">Signal</keyword>
<gene>
    <name evidence="3" type="ORF">EII34_08090</name>
</gene>
<evidence type="ECO:0000313" key="4">
    <source>
        <dbReference type="Proteomes" id="UP000280819"/>
    </source>
</evidence>
<feature type="chain" id="PRO_5039471761" description="Lipoprotein" evidence="2">
    <location>
        <begin position="17"/>
        <end position="191"/>
    </location>
</feature>
<name>A0A3P1T671_9ACTN</name>
<sequence>MKRVVPVLLLAGSVVACGPRAVGPEVTSTPDPTAGPVKSWPKSSSTVSTSPSPVKSADQLAAEEVVTEYFRLKNIVKKDPEADLEPLQDIVVGDLLENELALFEQDRENNVVQTGDFLFVIHGSRRQDDGTVQVSACTDASQIDLVDRDTGESVLDPNRPFVKEWSIQTTQFGKVWKVSDLDTKDADQCAL</sequence>
<evidence type="ECO:0000256" key="2">
    <source>
        <dbReference type="SAM" id="SignalP"/>
    </source>
</evidence>
<dbReference type="EMBL" id="RQZG01000008">
    <property type="protein sequence ID" value="RRD04879.1"/>
    <property type="molecule type" value="Genomic_DNA"/>
</dbReference>
<dbReference type="RefSeq" id="WP_124844654.1">
    <property type="nucleotide sequence ID" value="NZ_RQZG01000008.1"/>
</dbReference>
<evidence type="ECO:0008006" key="5">
    <source>
        <dbReference type="Google" id="ProtNLM"/>
    </source>
</evidence>
<feature type="signal peptide" evidence="2">
    <location>
        <begin position="1"/>
        <end position="16"/>
    </location>
</feature>
<proteinExistence type="predicted"/>
<accession>A0A3P1T671</accession>
<dbReference type="PROSITE" id="PS51257">
    <property type="entry name" value="PROKAR_LIPOPROTEIN"/>
    <property type="match status" value="1"/>
</dbReference>
<evidence type="ECO:0000313" key="3">
    <source>
        <dbReference type="EMBL" id="RRD04879.1"/>
    </source>
</evidence>
<dbReference type="OrthoDB" id="3733160at2"/>
<dbReference type="AlphaFoldDB" id="A0A3P1T671"/>
<organism evidence="3 4">
    <name type="scientific">Arachnia propionica</name>
    <dbReference type="NCBI Taxonomy" id="1750"/>
    <lineage>
        <taxon>Bacteria</taxon>
        <taxon>Bacillati</taxon>
        <taxon>Actinomycetota</taxon>
        <taxon>Actinomycetes</taxon>
        <taxon>Propionibacteriales</taxon>
        <taxon>Propionibacteriaceae</taxon>
        <taxon>Arachnia</taxon>
    </lineage>
</organism>
<dbReference type="Proteomes" id="UP000280819">
    <property type="component" value="Unassembled WGS sequence"/>
</dbReference>
<feature type="region of interest" description="Disordered" evidence="1">
    <location>
        <begin position="20"/>
        <end position="55"/>
    </location>
</feature>
<feature type="compositionally biased region" description="Low complexity" evidence="1">
    <location>
        <begin position="36"/>
        <end position="55"/>
    </location>
</feature>
<evidence type="ECO:0000256" key="1">
    <source>
        <dbReference type="SAM" id="MobiDB-lite"/>
    </source>
</evidence>